<dbReference type="Pfam" id="PF21343">
    <property type="entry name" value="ACAD9-ACADV_C"/>
    <property type="match status" value="1"/>
</dbReference>
<evidence type="ECO:0000256" key="9">
    <source>
        <dbReference type="ARBA" id="ARBA00022827"/>
    </source>
</evidence>
<feature type="domain" description="Acyl-CoA dehydrogenase/oxidase C-terminal" evidence="28">
    <location>
        <begin position="282"/>
        <end position="343"/>
    </location>
</feature>
<feature type="domain" description="ACAD9/ACADV-like C-terminal" evidence="31">
    <location>
        <begin position="447"/>
        <end position="565"/>
    </location>
</feature>
<keyword evidence="5" id="KW-0597">Phosphoprotein</keyword>
<keyword evidence="7" id="KW-0999">Mitochondrion inner membrane</keyword>
<evidence type="ECO:0000256" key="3">
    <source>
        <dbReference type="ARBA" id="ARBA00005198"/>
    </source>
</evidence>
<comment type="similarity">
    <text evidence="4 27">Belongs to the acyl-CoA dehydrogenase family.</text>
</comment>
<keyword evidence="14" id="KW-0496">Mitochondrion</keyword>
<evidence type="ECO:0000259" key="28">
    <source>
        <dbReference type="Pfam" id="PF00441"/>
    </source>
</evidence>
<evidence type="ECO:0000313" key="32">
    <source>
        <dbReference type="Ensembl" id="ENSAMXP00005010732.1"/>
    </source>
</evidence>
<comment type="cofactor">
    <cofactor evidence="1 27">
        <name>FAD</name>
        <dbReference type="ChEBI" id="CHEBI:57692"/>
    </cofactor>
</comment>
<name>A0A8B9HAX9_ASTMX</name>
<evidence type="ECO:0000259" key="31">
    <source>
        <dbReference type="Pfam" id="PF21343"/>
    </source>
</evidence>
<evidence type="ECO:0000256" key="5">
    <source>
        <dbReference type="ARBA" id="ARBA00022553"/>
    </source>
</evidence>
<evidence type="ECO:0000256" key="8">
    <source>
        <dbReference type="ARBA" id="ARBA00022799"/>
    </source>
</evidence>
<evidence type="ECO:0000256" key="15">
    <source>
        <dbReference type="ARBA" id="ARBA00023136"/>
    </source>
</evidence>
<dbReference type="GO" id="GO:0006631">
    <property type="term" value="P:fatty acid metabolic process"/>
    <property type="evidence" value="ECO:0007669"/>
    <property type="project" value="UniProtKB-KW"/>
</dbReference>
<dbReference type="CDD" id="cd01161">
    <property type="entry name" value="VLCAD"/>
    <property type="match status" value="1"/>
</dbReference>
<organism evidence="32 33">
    <name type="scientific">Astyanax mexicanus</name>
    <name type="common">Blind cave fish</name>
    <name type="synonym">Astyanax fasciatus mexicanus</name>
    <dbReference type="NCBI Taxonomy" id="7994"/>
    <lineage>
        <taxon>Eukaryota</taxon>
        <taxon>Metazoa</taxon>
        <taxon>Chordata</taxon>
        <taxon>Craniata</taxon>
        <taxon>Vertebrata</taxon>
        <taxon>Euteleostomi</taxon>
        <taxon>Actinopterygii</taxon>
        <taxon>Neopterygii</taxon>
        <taxon>Teleostei</taxon>
        <taxon>Ostariophysi</taxon>
        <taxon>Characiformes</taxon>
        <taxon>Characoidei</taxon>
        <taxon>Acestrorhamphidae</taxon>
        <taxon>Acestrorhamphinae</taxon>
        <taxon>Astyanax</taxon>
    </lineage>
</organism>
<dbReference type="FunFam" id="1.20.140.10:FF:000017">
    <property type="entry name" value="very long-chain specific acyl-CoA dehydrogenase, mitochondrial"/>
    <property type="match status" value="1"/>
</dbReference>
<dbReference type="Ensembl" id="ENSAMXT00005011936.1">
    <property type="protein sequence ID" value="ENSAMXP00005010732.1"/>
    <property type="gene ID" value="ENSAMXG00005003598.1"/>
</dbReference>
<evidence type="ECO:0000256" key="7">
    <source>
        <dbReference type="ARBA" id="ARBA00022792"/>
    </source>
</evidence>
<accession>A0A8B9HAX9</accession>
<evidence type="ECO:0000256" key="20">
    <source>
        <dbReference type="ARBA" id="ARBA00047893"/>
    </source>
</evidence>
<evidence type="ECO:0000256" key="24">
    <source>
        <dbReference type="ARBA" id="ARBA00049050"/>
    </source>
</evidence>
<comment type="catalytic activity">
    <reaction evidence="20">
        <text>dodecanoyl-CoA + oxidized [electron-transfer flavoprotein] + H(+) = (2E)-dodecenoyl-CoA + reduced [electron-transfer flavoprotein]</text>
        <dbReference type="Rhea" id="RHEA:47296"/>
        <dbReference type="Rhea" id="RHEA-COMP:10685"/>
        <dbReference type="Rhea" id="RHEA-COMP:10686"/>
        <dbReference type="ChEBI" id="CHEBI:15378"/>
        <dbReference type="ChEBI" id="CHEBI:57330"/>
        <dbReference type="ChEBI" id="CHEBI:57375"/>
        <dbReference type="ChEBI" id="CHEBI:57692"/>
        <dbReference type="ChEBI" id="CHEBI:58307"/>
    </reaction>
    <physiologicalReaction direction="left-to-right" evidence="20">
        <dbReference type="Rhea" id="RHEA:47297"/>
    </physiologicalReaction>
</comment>
<dbReference type="FunFam" id="2.40.110.10:FF:000006">
    <property type="entry name" value="very long-chain specific acyl-CoA dehydrogenase, mitochondrial"/>
    <property type="match status" value="1"/>
</dbReference>
<evidence type="ECO:0000259" key="29">
    <source>
        <dbReference type="Pfam" id="PF02770"/>
    </source>
</evidence>
<dbReference type="GO" id="GO:0017099">
    <property type="term" value="F:very-long-chain fatty acyl-CoA dehydrogenase activity"/>
    <property type="evidence" value="ECO:0007669"/>
    <property type="project" value="UniProtKB-EC"/>
</dbReference>
<dbReference type="Proteomes" id="UP000694621">
    <property type="component" value="Unplaced"/>
</dbReference>
<evidence type="ECO:0000256" key="16">
    <source>
        <dbReference type="ARBA" id="ARBA00039034"/>
    </source>
</evidence>
<evidence type="ECO:0000256" key="14">
    <source>
        <dbReference type="ARBA" id="ARBA00023128"/>
    </source>
</evidence>
<keyword evidence="11" id="KW-0809">Transit peptide</keyword>
<keyword evidence="13" id="KW-0443">Lipid metabolism</keyword>
<proteinExistence type="inferred from homology"/>
<dbReference type="InterPro" id="IPR049448">
    <property type="entry name" value="ACAD9/ACADV-like_C"/>
</dbReference>
<dbReference type="InterPro" id="IPR006089">
    <property type="entry name" value="Acyl-CoA_DH_CS"/>
</dbReference>
<dbReference type="GO" id="GO:0050660">
    <property type="term" value="F:flavin adenine dinucleotide binding"/>
    <property type="evidence" value="ECO:0007669"/>
    <property type="project" value="InterPro"/>
</dbReference>
<evidence type="ECO:0000313" key="33">
    <source>
        <dbReference type="Proteomes" id="UP000694621"/>
    </source>
</evidence>
<evidence type="ECO:0000256" key="17">
    <source>
        <dbReference type="ARBA" id="ARBA00040902"/>
    </source>
</evidence>
<evidence type="ECO:0000256" key="13">
    <source>
        <dbReference type="ARBA" id="ARBA00023098"/>
    </source>
</evidence>
<sequence length="574" mass="61930">IDKHEVGTGAATKAGKADKAAASESQSFAVNMFKGQISTTQVFPFPSVLNEDQSTFLRELVGPVSKFFEEVNDPAKNDTLEKVEDHTLEGLKELGAFGLQVSTELGGVGLNNTQYARLVEIVGMHDLGVGITLGAHQSIGFKGILLFGNKQQKEKYLPKLASGETVAAFCLTEPASGSDAASIRTTAVPSSCGKYYTMNGSKIWISNAGLAEIFTVFAKTPVKDVKTGEVKDKITAFIVERSFGGVTHGPPEKKMGIKASNTAELYFENVQVPAENVLGEVGGGFKVAMNILNNGRFGMAAALSGTMKGVIAKAVDHAANRTQFGNKIHNYGVIQEKMARMAMLQYVTEGNWAKTDLPDCIHCEDAGVERVLRDLRIFRIFEGTNDILRLFVALNGFQNAGNQLKSLQKALKNPLGNAGLLAGEITKRAKRKAGLSTGLSLQGSIHPELAHSGDLTVKAIEQFGIVIEELLLKHGKKIIDEQFVLHRVADCAIDLYAMVVVLSRASRSLSQGHSSAQHEKMLCETWCIEAHDRIMRDIKFLKSGSSKQIFKNLRAISSAVVENGTVVAPHPLGM</sequence>
<comment type="catalytic activity">
    <reaction evidence="21">
        <text>oxidized [electron-transfer flavoprotein] + hexadecanoyl-CoA + H(+) = (2E)-hexadecenoyl-CoA + reduced [electron-transfer flavoprotein]</text>
        <dbReference type="Rhea" id="RHEA:43448"/>
        <dbReference type="Rhea" id="RHEA-COMP:10685"/>
        <dbReference type="Rhea" id="RHEA-COMP:10686"/>
        <dbReference type="ChEBI" id="CHEBI:15378"/>
        <dbReference type="ChEBI" id="CHEBI:57379"/>
        <dbReference type="ChEBI" id="CHEBI:57692"/>
        <dbReference type="ChEBI" id="CHEBI:58307"/>
        <dbReference type="ChEBI" id="CHEBI:61526"/>
    </reaction>
    <physiologicalReaction direction="left-to-right" evidence="21">
        <dbReference type="Rhea" id="RHEA:43449"/>
    </physiologicalReaction>
</comment>
<evidence type="ECO:0000256" key="4">
    <source>
        <dbReference type="ARBA" id="ARBA00009347"/>
    </source>
</evidence>
<evidence type="ECO:0000256" key="12">
    <source>
        <dbReference type="ARBA" id="ARBA00023002"/>
    </source>
</evidence>
<evidence type="ECO:0000256" key="1">
    <source>
        <dbReference type="ARBA" id="ARBA00001974"/>
    </source>
</evidence>
<comment type="subunit">
    <text evidence="19">Homodimer. Homodimerizes after import into the mitochondrion.</text>
</comment>
<reference evidence="32" key="1">
    <citation type="submission" date="2025-08" db="UniProtKB">
        <authorList>
            <consortium name="Ensembl"/>
        </authorList>
    </citation>
    <scope>IDENTIFICATION</scope>
</reference>
<dbReference type="InterPro" id="IPR046373">
    <property type="entry name" value="Acyl-CoA_Oxase/DH_mid-dom_sf"/>
</dbReference>
<dbReference type="PANTHER" id="PTHR43884">
    <property type="entry name" value="ACYL-COA DEHYDROGENASE"/>
    <property type="match status" value="1"/>
</dbReference>
<evidence type="ECO:0000256" key="21">
    <source>
        <dbReference type="ARBA" id="ARBA00047916"/>
    </source>
</evidence>
<evidence type="ECO:0000256" key="10">
    <source>
        <dbReference type="ARBA" id="ARBA00022832"/>
    </source>
</evidence>
<dbReference type="Pfam" id="PF02771">
    <property type="entry name" value="Acyl-CoA_dh_N"/>
    <property type="match status" value="1"/>
</dbReference>
<evidence type="ECO:0000259" key="30">
    <source>
        <dbReference type="Pfam" id="PF02771"/>
    </source>
</evidence>
<dbReference type="FunFam" id="1.10.540.10:FF:000001">
    <property type="entry name" value="Very long-chain-specific acyl-CoA dehydrogenase, mitochondrial"/>
    <property type="match status" value="1"/>
</dbReference>
<comment type="function">
    <text evidence="18">Very long-chain specific acyl-CoA dehydrogenase is one of the acyl-CoA dehydrogenases that catalyze the first step of mitochondrial fatty acid beta-oxidation, an aerobic process breaking down fatty acids into acetyl-CoA and allowing the production of energy from fats. The first step of fatty acid beta-oxidation consists in the removal of one hydrogen from C-2 and C-3 of the straight-chain fatty acyl-CoA thioester, resulting in the formation of trans-2-enoyl-CoA. Among the different mitochondrial acyl-CoA dehydrogenases, very long-chain specific acyl-CoA dehydrogenase acts specifically on acyl-CoAs with saturated 12 to 24 carbons long primary chains.</text>
</comment>
<comment type="subcellular location">
    <subcellularLocation>
        <location evidence="2">Mitochondrion inner membrane</location>
        <topology evidence="2">Peripheral membrane protein</topology>
    </subcellularLocation>
</comment>
<dbReference type="Pfam" id="PF02770">
    <property type="entry name" value="Acyl-CoA_dh_M"/>
    <property type="match status" value="1"/>
</dbReference>
<dbReference type="GO" id="GO:0000062">
    <property type="term" value="F:fatty-acyl-CoA binding"/>
    <property type="evidence" value="ECO:0007669"/>
    <property type="project" value="TreeGrafter"/>
</dbReference>
<dbReference type="Gene3D" id="2.40.110.10">
    <property type="entry name" value="Butyryl-CoA Dehydrogenase, subunit A, domain 2"/>
    <property type="match status" value="1"/>
</dbReference>
<dbReference type="InterPro" id="IPR006091">
    <property type="entry name" value="Acyl-CoA_Oxase/DH_mid-dom"/>
</dbReference>
<comment type="catalytic activity">
    <reaction evidence="26">
        <text>octadecanoyl-CoA + oxidized [electron-transfer flavoprotein] + H(+) = (2E)-octadecenoyl-CoA + reduced [electron-transfer flavoprotein]</text>
        <dbReference type="Rhea" id="RHEA:47240"/>
        <dbReference type="Rhea" id="RHEA-COMP:10685"/>
        <dbReference type="Rhea" id="RHEA-COMP:10686"/>
        <dbReference type="ChEBI" id="CHEBI:15378"/>
        <dbReference type="ChEBI" id="CHEBI:57394"/>
        <dbReference type="ChEBI" id="CHEBI:57692"/>
        <dbReference type="ChEBI" id="CHEBI:58307"/>
        <dbReference type="ChEBI" id="CHEBI:71412"/>
    </reaction>
    <physiologicalReaction direction="left-to-right" evidence="26">
        <dbReference type="Rhea" id="RHEA:47241"/>
    </physiologicalReaction>
</comment>
<dbReference type="Gene3D" id="1.10.540.10">
    <property type="entry name" value="Acyl-CoA dehydrogenase/oxidase, N-terminal domain"/>
    <property type="match status" value="1"/>
</dbReference>
<dbReference type="Pfam" id="PF00441">
    <property type="entry name" value="Acyl-CoA_dh_1"/>
    <property type="match status" value="1"/>
</dbReference>
<keyword evidence="9 27" id="KW-0274">FAD</keyword>
<evidence type="ECO:0000256" key="6">
    <source>
        <dbReference type="ARBA" id="ARBA00022630"/>
    </source>
</evidence>
<dbReference type="PROSITE" id="PS00072">
    <property type="entry name" value="ACYL_COA_DH_1"/>
    <property type="match status" value="1"/>
</dbReference>
<evidence type="ECO:0000256" key="18">
    <source>
        <dbReference type="ARBA" id="ARBA00045422"/>
    </source>
</evidence>
<keyword evidence="10" id="KW-0276">Fatty acid metabolism</keyword>
<dbReference type="PANTHER" id="PTHR43884:SF11">
    <property type="entry name" value="VERY LONG-CHAIN SPECIFIC ACYL-COA DEHYDROGENASE, MITOCHONDRIAL"/>
    <property type="match status" value="1"/>
</dbReference>
<dbReference type="SUPFAM" id="SSF56645">
    <property type="entry name" value="Acyl-CoA dehydrogenase NM domain-like"/>
    <property type="match status" value="1"/>
</dbReference>
<evidence type="ECO:0000256" key="22">
    <source>
        <dbReference type="ARBA" id="ARBA00048086"/>
    </source>
</evidence>
<keyword evidence="15" id="KW-0472">Membrane</keyword>
<comment type="catalytic activity">
    <reaction evidence="22">
        <text>tetracosanoyl-CoA + oxidized [electron-transfer flavoprotein] + H(+) = (2E)-tetracosenoyl-CoA + reduced [electron-transfer flavoprotein]</text>
        <dbReference type="Rhea" id="RHEA:47232"/>
        <dbReference type="Rhea" id="RHEA-COMP:10685"/>
        <dbReference type="Rhea" id="RHEA-COMP:10686"/>
        <dbReference type="ChEBI" id="CHEBI:15378"/>
        <dbReference type="ChEBI" id="CHEBI:57692"/>
        <dbReference type="ChEBI" id="CHEBI:58307"/>
        <dbReference type="ChEBI" id="CHEBI:65052"/>
        <dbReference type="ChEBI" id="CHEBI:74693"/>
    </reaction>
    <physiologicalReaction direction="left-to-right" evidence="22">
        <dbReference type="Rhea" id="RHEA:47233"/>
    </physiologicalReaction>
</comment>
<evidence type="ECO:0000256" key="25">
    <source>
        <dbReference type="ARBA" id="ARBA00049140"/>
    </source>
</evidence>
<evidence type="ECO:0000256" key="2">
    <source>
        <dbReference type="ARBA" id="ARBA00004637"/>
    </source>
</evidence>
<dbReference type="InterPro" id="IPR036250">
    <property type="entry name" value="AcylCo_DH-like_C"/>
</dbReference>
<keyword evidence="12 27" id="KW-0560">Oxidoreductase</keyword>
<protein>
    <recommendedName>
        <fullName evidence="17">Very long-chain specific acyl-CoA dehydrogenase, mitochondrial</fullName>
        <ecNumber evidence="16">1.3.8.9</ecNumber>
    </recommendedName>
</protein>
<dbReference type="InterPro" id="IPR009100">
    <property type="entry name" value="AcylCoA_DH/oxidase_NM_dom_sf"/>
</dbReference>
<evidence type="ECO:0000256" key="11">
    <source>
        <dbReference type="ARBA" id="ARBA00022946"/>
    </source>
</evidence>
<feature type="domain" description="Acyl-CoA oxidase/dehydrogenase middle" evidence="29">
    <location>
        <begin position="168"/>
        <end position="270"/>
    </location>
</feature>
<dbReference type="InterPro" id="IPR037069">
    <property type="entry name" value="AcylCoA_DH/ox_N_sf"/>
</dbReference>
<dbReference type="InterPro" id="IPR009075">
    <property type="entry name" value="AcylCo_DH/oxidase_C"/>
</dbReference>
<feature type="domain" description="Acyl-CoA dehydrogenase/oxidase N-terminal" evidence="30">
    <location>
        <begin position="59"/>
        <end position="164"/>
    </location>
</feature>
<dbReference type="Gene3D" id="1.20.140.10">
    <property type="entry name" value="Butyryl-CoA Dehydrogenase, subunit A, domain 3"/>
    <property type="match status" value="3"/>
</dbReference>
<evidence type="ECO:0000256" key="19">
    <source>
        <dbReference type="ARBA" id="ARBA00046812"/>
    </source>
</evidence>
<dbReference type="AlphaFoldDB" id="A0A8B9HAX9"/>
<keyword evidence="6 27" id="KW-0285">Flavoprotein</keyword>
<dbReference type="EC" id="1.3.8.9" evidence="16"/>
<evidence type="ECO:0000256" key="23">
    <source>
        <dbReference type="ARBA" id="ARBA00049038"/>
    </source>
</evidence>
<comment type="catalytic activity">
    <reaction evidence="23">
        <text>tetradecanoyl-CoA + oxidized [electron-transfer flavoprotein] + H(+) = (2E)-tetradecenoyl-CoA + reduced [electron-transfer flavoprotein]</text>
        <dbReference type="Rhea" id="RHEA:47316"/>
        <dbReference type="Rhea" id="RHEA-COMP:10685"/>
        <dbReference type="Rhea" id="RHEA-COMP:10686"/>
        <dbReference type="ChEBI" id="CHEBI:15378"/>
        <dbReference type="ChEBI" id="CHEBI:57385"/>
        <dbReference type="ChEBI" id="CHEBI:57692"/>
        <dbReference type="ChEBI" id="CHEBI:58307"/>
        <dbReference type="ChEBI" id="CHEBI:61405"/>
    </reaction>
    <physiologicalReaction direction="left-to-right" evidence="23">
        <dbReference type="Rhea" id="RHEA:47317"/>
    </physiologicalReaction>
</comment>
<dbReference type="GO" id="GO:0005743">
    <property type="term" value="C:mitochondrial inner membrane"/>
    <property type="evidence" value="ECO:0007669"/>
    <property type="project" value="UniProtKB-SubCell"/>
</dbReference>
<keyword evidence="8" id="KW-0702">S-nitrosylation</keyword>
<dbReference type="SUPFAM" id="SSF47203">
    <property type="entry name" value="Acyl-CoA dehydrogenase C-terminal domain-like"/>
    <property type="match status" value="2"/>
</dbReference>
<dbReference type="InterPro" id="IPR013786">
    <property type="entry name" value="AcylCoA_DH/ox_N"/>
</dbReference>
<evidence type="ECO:0000256" key="27">
    <source>
        <dbReference type="RuleBase" id="RU362125"/>
    </source>
</evidence>
<comment type="pathway">
    <text evidence="3">Lipid metabolism; mitochondrial fatty acid beta-oxidation.</text>
</comment>
<evidence type="ECO:0000256" key="26">
    <source>
        <dbReference type="ARBA" id="ARBA00049224"/>
    </source>
</evidence>
<comment type="catalytic activity">
    <reaction evidence="25">
        <text>eicosanoyl-CoA + oxidized [electron-transfer flavoprotein] + H(+) = (2E)-eicosenoyl-CoA + reduced [electron-transfer flavoprotein]</text>
        <dbReference type="Rhea" id="RHEA:47236"/>
        <dbReference type="Rhea" id="RHEA-COMP:10685"/>
        <dbReference type="Rhea" id="RHEA-COMP:10686"/>
        <dbReference type="ChEBI" id="CHEBI:15378"/>
        <dbReference type="ChEBI" id="CHEBI:57380"/>
        <dbReference type="ChEBI" id="CHEBI:57692"/>
        <dbReference type="ChEBI" id="CHEBI:58307"/>
        <dbReference type="ChEBI" id="CHEBI:74691"/>
    </reaction>
    <physiologicalReaction direction="left-to-right" evidence="25">
        <dbReference type="Rhea" id="RHEA:47237"/>
    </physiologicalReaction>
</comment>
<comment type="catalytic activity">
    <reaction evidence="24">
        <text>a very-long-chain 2,3-saturated fatty acyl-CoA + oxidized [electron-transfer flavoprotein] + H(+) = a very-long-chain (2E)-enoyl-CoA + reduced [electron-transfer flavoprotein]</text>
        <dbReference type="Rhea" id="RHEA:19181"/>
        <dbReference type="Rhea" id="RHEA-COMP:10685"/>
        <dbReference type="Rhea" id="RHEA-COMP:10686"/>
        <dbReference type="ChEBI" id="CHEBI:15378"/>
        <dbReference type="ChEBI" id="CHEBI:57692"/>
        <dbReference type="ChEBI" id="CHEBI:58307"/>
        <dbReference type="ChEBI" id="CHEBI:83724"/>
        <dbReference type="ChEBI" id="CHEBI:83728"/>
        <dbReference type="EC" id="1.3.8.9"/>
    </reaction>
    <physiologicalReaction direction="left-to-right" evidence="24">
        <dbReference type="Rhea" id="RHEA:19182"/>
    </physiologicalReaction>
</comment>